<dbReference type="AlphaFoldDB" id="W9IQQ0"/>
<feature type="non-terminal residue" evidence="1">
    <location>
        <position position="1"/>
    </location>
</feature>
<protein>
    <submittedName>
        <fullName evidence="1">Uncharacterized protein</fullName>
    </submittedName>
</protein>
<evidence type="ECO:0000313" key="1">
    <source>
        <dbReference type="EMBL" id="EWY94856.1"/>
    </source>
</evidence>
<dbReference type="EMBL" id="JH717841">
    <property type="protein sequence ID" value="EWY94856.1"/>
    <property type="molecule type" value="Genomic_DNA"/>
</dbReference>
<name>W9IQQ0_FUSOX</name>
<proteinExistence type="predicted"/>
<dbReference type="OrthoDB" id="3438035at2759"/>
<gene>
    <name evidence="1" type="ORF">FOYG_04009</name>
</gene>
<dbReference type="Proteomes" id="UP000030753">
    <property type="component" value="Unassembled WGS sequence"/>
</dbReference>
<accession>W9IQQ0</accession>
<evidence type="ECO:0000313" key="2">
    <source>
        <dbReference type="Proteomes" id="UP000030753"/>
    </source>
</evidence>
<reference evidence="1 2" key="1">
    <citation type="submission" date="2011-06" db="EMBL/GenBank/DDBJ databases">
        <title>The Genome Sequence of Fusarium oxysporum FOSC 3-a.</title>
        <authorList>
            <consortium name="The Broad Institute Genome Sequencing Platform"/>
            <person name="Ma L.-J."/>
            <person name="Gale L.R."/>
            <person name="Schwartz D.C."/>
            <person name="Zhou S."/>
            <person name="Corby-Kistler H."/>
            <person name="Young S.K."/>
            <person name="Zeng Q."/>
            <person name="Gargeya S."/>
            <person name="Fitzgerald M."/>
            <person name="Haas B."/>
            <person name="Abouelleil A."/>
            <person name="Alvarado L."/>
            <person name="Arachchi H.M."/>
            <person name="Berlin A."/>
            <person name="Brown A."/>
            <person name="Chapman S.B."/>
            <person name="Chen Z."/>
            <person name="Dunbar C."/>
            <person name="Freedman E."/>
            <person name="Gearin G."/>
            <person name="Gellesch M."/>
            <person name="Goldberg J."/>
            <person name="Griggs A."/>
            <person name="Gujja S."/>
            <person name="Heiman D."/>
            <person name="Howarth C."/>
            <person name="Larson L."/>
            <person name="Lui A."/>
            <person name="MacDonald P.J.P."/>
            <person name="Mehta T."/>
            <person name="Montmayeur A."/>
            <person name="Murphy C."/>
            <person name="Neiman D."/>
            <person name="Pearson M."/>
            <person name="Priest M."/>
            <person name="Roberts A."/>
            <person name="Saif S."/>
            <person name="Shea T."/>
            <person name="Shenoy N."/>
            <person name="Sisk P."/>
            <person name="Stolte C."/>
            <person name="Sykes S."/>
            <person name="Wortman J."/>
            <person name="Nusbaum C."/>
            <person name="Birren B."/>
        </authorList>
    </citation>
    <scope>NUCLEOTIDE SEQUENCE [LARGE SCALE GENOMIC DNA]</scope>
    <source>
        <strain evidence="2">FOSC 3-a</strain>
    </source>
</reference>
<dbReference type="HOGENOM" id="CLU_3092927_0_0_1"/>
<organism evidence="1 2">
    <name type="scientific">Fusarium oxysporum NRRL 32931</name>
    <dbReference type="NCBI Taxonomy" id="660029"/>
    <lineage>
        <taxon>Eukaryota</taxon>
        <taxon>Fungi</taxon>
        <taxon>Dikarya</taxon>
        <taxon>Ascomycota</taxon>
        <taxon>Pezizomycotina</taxon>
        <taxon>Sordariomycetes</taxon>
        <taxon>Hypocreomycetidae</taxon>
        <taxon>Hypocreales</taxon>
        <taxon>Nectriaceae</taxon>
        <taxon>Fusarium</taxon>
        <taxon>Fusarium oxysporum species complex</taxon>
    </lineage>
</organism>
<sequence>NTDINLRHILAAAESILRDAYKLCSNKSPNHKIMQQYAKRLSNFYSNNSHIS</sequence>
<feature type="non-terminal residue" evidence="1">
    <location>
        <position position="52"/>
    </location>
</feature>